<protein>
    <submittedName>
        <fullName evidence="3">Uncharacterized protein</fullName>
    </submittedName>
</protein>
<proteinExistence type="predicted"/>
<accession>A0A1B2EJ35</accession>
<gene>
    <name evidence="3" type="ORF">BB934_17840</name>
</gene>
<evidence type="ECO:0000256" key="1">
    <source>
        <dbReference type="SAM" id="MobiDB-lite"/>
    </source>
</evidence>
<feature type="compositionally biased region" description="Low complexity" evidence="1">
    <location>
        <begin position="52"/>
        <end position="62"/>
    </location>
</feature>
<keyword evidence="2" id="KW-0732">Signal</keyword>
<sequence>MTGFAARWLVTVSLAGFLVTPVVAHAQSGRPWVDPPAESDATPLRPTPTATPAPVALPAKPAETVTSPAQQASKPALQSDTVNADAELQHPSDASQQNAATGDQVKPKPSIERKTRASQQASSSARSQKRNAQVERRREARTRMSQAEARNAFERRARFTRYGSVQDGLDAGLQVMRLRTIQLPDGRRITVLTRPDQDIASGIPDGY</sequence>
<dbReference type="RefSeq" id="WP_099510869.1">
    <property type="nucleotide sequence ID" value="NZ_CP016616.1"/>
</dbReference>
<dbReference type="AlphaFoldDB" id="A0A1B2EJ35"/>
<evidence type="ECO:0000256" key="2">
    <source>
        <dbReference type="SAM" id="SignalP"/>
    </source>
</evidence>
<reference evidence="3" key="1">
    <citation type="submission" date="2016-07" db="EMBL/GenBank/DDBJ databases">
        <title>Microvirga ossetica sp. nov. a new species of rhizobia isolated from root nodules of the legume species Vicia alpestris Steven originated from North Ossetia region in the Caucasus.</title>
        <authorList>
            <person name="Safronova V.I."/>
            <person name="Kuznetsova I.G."/>
            <person name="Sazanova A.L."/>
            <person name="Belimov A."/>
            <person name="Andronov E."/>
            <person name="Osledkin Y.S."/>
            <person name="Onishchuk O.P."/>
            <person name="Kurchak O.N."/>
            <person name="Shaposhnikov A.I."/>
            <person name="Willems A."/>
            <person name="Tikhonovich I.A."/>
        </authorList>
    </citation>
    <scope>NUCLEOTIDE SEQUENCE [LARGE SCALE GENOMIC DNA]</scope>
    <source>
        <strain evidence="3">V5/3M</strain>
    </source>
</reference>
<feature type="compositionally biased region" description="Basic and acidic residues" evidence="1">
    <location>
        <begin position="132"/>
        <end position="142"/>
    </location>
</feature>
<feature type="region of interest" description="Disordered" evidence="1">
    <location>
        <begin position="28"/>
        <end position="149"/>
    </location>
</feature>
<feature type="compositionally biased region" description="Polar residues" evidence="1">
    <location>
        <begin position="92"/>
        <end position="101"/>
    </location>
</feature>
<feature type="compositionally biased region" description="Polar residues" evidence="1">
    <location>
        <begin position="64"/>
        <end position="82"/>
    </location>
</feature>
<dbReference type="EMBL" id="CP016616">
    <property type="protein sequence ID" value="ANY79852.1"/>
    <property type="molecule type" value="Genomic_DNA"/>
</dbReference>
<feature type="compositionally biased region" description="Low complexity" evidence="1">
    <location>
        <begin position="117"/>
        <end position="126"/>
    </location>
</feature>
<feature type="signal peptide" evidence="2">
    <location>
        <begin position="1"/>
        <end position="26"/>
    </location>
</feature>
<name>A0A1B2EJ35_9HYPH</name>
<organism evidence="3">
    <name type="scientific">Microvirga ossetica</name>
    <dbReference type="NCBI Taxonomy" id="1882682"/>
    <lineage>
        <taxon>Bacteria</taxon>
        <taxon>Pseudomonadati</taxon>
        <taxon>Pseudomonadota</taxon>
        <taxon>Alphaproteobacteria</taxon>
        <taxon>Hyphomicrobiales</taxon>
        <taxon>Methylobacteriaceae</taxon>
        <taxon>Microvirga</taxon>
    </lineage>
</organism>
<feature type="chain" id="PRO_5008536157" evidence="2">
    <location>
        <begin position="27"/>
        <end position="207"/>
    </location>
</feature>
<dbReference type="KEGG" id="moc:BB934_17840"/>
<feature type="compositionally biased region" description="Basic and acidic residues" evidence="1">
    <location>
        <begin position="105"/>
        <end position="115"/>
    </location>
</feature>
<evidence type="ECO:0000313" key="3">
    <source>
        <dbReference type="EMBL" id="ANY79852.1"/>
    </source>
</evidence>
<dbReference type="OrthoDB" id="8021464at2"/>